<dbReference type="Gene3D" id="3.40.50.300">
    <property type="entry name" value="P-loop containing nucleotide triphosphate hydrolases"/>
    <property type="match status" value="1"/>
</dbReference>
<dbReference type="SUPFAM" id="SSF52540">
    <property type="entry name" value="P-loop containing nucleoside triphosphate hydrolases"/>
    <property type="match status" value="1"/>
</dbReference>
<dbReference type="RefSeq" id="WP_093037402.1">
    <property type="nucleotide sequence ID" value="NZ_FMZV01000024.1"/>
</dbReference>
<dbReference type="InterPro" id="IPR027417">
    <property type="entry name" value="P-loop_NTPase"/>
</dbReference>
<protein>
    <recommendedName>
        <fullName evidence="3">Sulfotransferase family protein</fullName>
    </recommendedName>
</protein>
<dbReference type="EMBL" id="FMZV01000024">
    <property type="protein sequence ID" value="SDE60409.1"/>
    <property type="molecule type" value="Genomic_DNA"/>
</dbReference>
<keyword evidence="2" id="KW-1185">Reference proteome</keyword>
<gene>
    <name evidence="1" type="ORF">SAMN04488239_12444</name>
</gene>
<name>A0A1G7E9T4_9RHOB</name>
<reference evidence="2" key="1">
    <citation type="submission" date="2016-10" db="EMBL/GenBank/DDBJ databases">
        <authorList>
            <person name="Varghese N."/>
            <person name="Submissions S."/>
        </authorList>
    </citation>
    <scope>NUCLEOTIDE SEQUENCE [LARGE SCALE GENOMIC DNA]</scope>
    <source>
        <strain evidence="2">CGMCC 1.9108</strain>
    </source>
</reference>
<dbReference type="Proteomes" id="UP000199628">
    <property type="component" value="Unassembled WGS sequence"/>
</dbReference>
<dbReference type="AlphaFoldDB" id="A0A1G7E9T4"/>
<accession>A0A1G7E9T4</accession>
<evidence type="ECO:0000313" key="1">
    <source>
        <dbReference type="EMBL" id="SDE60409.1"/>
    </source>
</evidence>
<proteinExistence type="predicted"/>
<dbReference type="STRING" id="639004.SAMN04488239_12444"/>
<sequence>MTDRPDLQGFLEDTLALLDPIMPADSLDGASDEALEGLLAQCQRQVTRIQATARQPLRLIHHFACTGGTLMSRALASQPNTMLLSEVDPFSTNRRISPGFAPSDLIHLARQNRTPPGQDTITEMFLQQLDVLHRATQGEGRHLVIRDHTHSHFCEFADPGDRPLMRDIVSGRFETRALLTVRHPLDSYASLRHNGWARGLTDTLEGYARCYLRFLDAYRGLEIFHYERFAQHPDLECRRMTECLALEFEPRWQDFLPAIHLTGDSGRKSASIVQRPRRPLTEALRSQFEAAMPDCYRELCDRLGYDPDPAGSVLPMT</sequence>
<evidence type="ECO:0008006" key="3">
    <source>
        <dbReference type="Google" id="ProtNLM"/>
    </source>
</evidence>
<organism evidence="1 2">
    <name type="scientific">Ruegeria marina</name>
    <dbReference type="NCBI Taxonomy" id="639004"/>
    <lineage>
        <taxon>Bacteria</taxon>
        <taxon>Pseudomonadati</taxon>
        <taxon>Pseudomonadota</taxon>
        <taxon>Alphaproteobacteria</taxon>
        <taxon>Rhodobacterales</taxon>
        <taxon>Roseobacteraceae</taxon>
        <taxon>Ruegeria</taxon>
    </lineage>
</organism>
<evidence type="ECO:0000313" key="2">
    <source>
        <dbReference type="Proteomes" id="UP000199628"/>
    </source>
</evidence>
<dbReference type="OrthoDB" id="7629357at2"/>